<comment type="caution">
    <text evidence="1">The sequence shown here is derived from an EMBL/GenBank/DDBJ whole genome shotgun (WGS) entry which is preliminary data.</text>
</comment>
<sequence>MSTVNELSCSRDPDSLKGSAETLPELSSGATECPNIPSYQPVETQDEDYRILNGDAEPQSLPDKFPFATAETATEVEIQVTDVAIEVGRLPLSESLGKMTCATLFGGSILLFPVMGFLLFLWASNGSVDGGQEATALWRNIMLNNWAARTITLSSLVLRVVTASQAATCTSLLAALLIEQYYWPLSRIAQLSLFRSMENSPIELFQFVLRVNPRIMAKALLYTILLVALVISSLIIQFSSTILLSDLGTIALVEFPRQLQHNVSLSESTLDIVAHGLDAMRELRHGFPTFAELETVRATEPNLNGVSDTGVIKRALLPFEKANRTTLRAFKGPTASMVTRVSCLPAYINATFTRDYPDGGWPFGKLLGNISYHDTFGNSNTSYESCKFSIISNTTACLPTKISCGVSLGGSKSSAETLSEWGTALCHLPIAAIELNFPKDANSANTDPTSIQDGFTGNAGKWGMDTDPWDPTSYWPFLVLATNANLTLLKTMNMSGITTIPLQAPTRYQEWNSFKLEETSQLNVSLCSAAINMSLADVEFSSTVDPREPEIQINQLTRYPDAEDAQILFGASGILHTSSERGILSMDGIKHLNASFLSGELNPFQPGMGTGSAGSFLFYNSIAFWGYTGSLMTRIGRDNSVNTCVRCWAWGELVSRDISALFNRVINTTGRAALAIDSFLSIITMNSYYELLPGFNVPGTIEVAFSRECTVPRHWRGITVVISTIAVHLLCSGIVTLLFIRRTRYTREGNVWHAVSQLVSDTTRPALEISNELRDKDVTHAFRGNDELVKIERSAFGTVEVIKCRNDIKL</sequence>
<dbReference type="EMBL" id="MU394323">
    <property type="protein sequence ID" value="KAI6085579.1"/>
    <property type="molecule type" value="Genomic_DNA"/>
</dbReference>
<accession>A0ACC0CYP4</accession>
<evidence type="ECO:0000313" key="1">
    <source>
        <dbReference type="EMBL" id="KAI6085579.1"/>
    </source>
</evidence>
<gene>
    <name evidence="1" type="ORF">F4821DRAFT_279119</name>
</gene>
<organism evidence="1 2">
    <name type="scientific">Hypoxylon rubiginosum</name>
    <dbReference type="NCBI Taxonomy" id="110542"/>
    <lineage>
        <taxon>Eukaryota</taxon>
        <taxon>Fungi</taxon>
        <taxon>Dikarya</taxon>
        <taxon>Ascomycota</taxon>
        <taxon>Pezizomycotina</taxon>
        <taxon>Sordariomycetes</taxon>
        <taxon>Xylariomycetidae</taxon>
        <taxon>Xylariales</taxon>
        <taxon>Hypoxylaceae</taxon>
        <taxon>Hypoxylon</taxon>
    </lineage>
</organism>
<name>A0ACC0CYP4_9PEZI</name>
<protein>
    <submittedName>
        <fullName evidence="1">Uncharacterized protein</fullName>
    </submittedName>
</protein>
<evidence type="ECO:0000313" key="2">
    <source>
        <dbReference type="Proteomes" id="UP001497680"/>
    </source>
</evidence>
<dbReference type="Proteomes" id="UP001497680">
    <property type="component" value="Unassembled WGS sequence"/>
</dbReference>
<proteinExistence type="predicted"/>
<keyword evidence="2" id="KW-1185">Reference proteome</keyword>
<reference evidence="1 2" key="1">
    <citation type="journal article" date="2022" name="New Phytol.">
        <title>Ecological generalism drives hyperdiversity of secondary metabolite gene clusters in xylarialean endophytes.</title>
        <authorList>
            <person name="Franco M.E.E."/>
            <person name="Wisecaver J.H."/>
            <person name="Arnold A.E."/>
            <person name="Ju Y.M."/>
            <person name="Slot J.C."/>
            <person name="Ahrendt S."/>
            <person name="Moore L.P."/>
            <person name="Eastman K.E."/>
            <person name="Scott K."/>
            <person name="Konkel Z."/>
            <person name="Mondo S.J."/>
            <person name="Kuo A."/>
            <person name="Hayes R.D."/>
            <person name="Haridas S."/>
            <person name="Andreopoulos B."/>
            <person name="Riley R."/>
            <person name="LaButti K."/>
            <person name="Pangilinan J."/>
            <person name="Lipzen A."/>
            <person name="Amirebrahimi M."/>
            <person name="Yan J."/>
            <person name="Adam C."/>
            <person name="Keymanesh K."/>
            <person name="Ng V."/>
            <person name="Louie K."/>
            <person name="Northen T."/>
            <person name="Drula E."/>
            <person name="Henrissat B."/>
            <person name="Hsieh H.M."/>
            <person name="Youens-Clark K."/>
            <person name="Lutzoni F."/>
            <person name="Miadlikowska J."/>
            <person name="Eastwood D.C."/>
            <person name="Hamelin R.C."/>
            <person name="Grigoriev I.V."/>
            <person name="U'Ren J.M."/>
        </authorList>
    </citation>
    <scope>NUCLEOTIDE SEQUENCE [LARGE SCALE GENOMIC DNA]</scope>
    <source>
        <strain evidence="1 2">ER1909</strain>
    </source>
</reference>